<feature type="domain" description="Polyphosphate kinase C-terminal" evidence="10">
    <location>
        <begin position="509"/>
        <end position="681"/>
    </location>
</feature>
<dbReference type="Gene3D" id="3.30.870.10">
    <property type="entry name" value="Endonuclease Chain A"/>
    <property type="match status" value="2"/>
</dbReference>
<keyword evidence="5 6" id="KW-0067">ATP-binding</keyword>
<comment type="catalytic activity">
    <reaction evidence="6 7">
        <text>[phosphate](n) + ATP = [phosphate](n+1) + ADP</text>
        <dbReference type="Rhea" id="RHEA:19573"/>
        <dbReference type="Rhea" id="RHEA-COMP:9859"/>
        <dbReference type="Rhea" id="RHEA-COMP:14280"/>
        <dbReference type="ChEBI" id="CHEBI:16838"/>
        <dbReference type="ChEBI" id="CHEBI:30616"/>
        <dbReference type="ChEBI" id="CHEBI:456216"/>
        <dbReference type="EC" id="2.7.4.1"/>
    </reaction>
</comment>
<dbReference type="InterPro" id="IPR036830">
    <property type="entry name" value="PP_kinase_middle_dom_sf"/>
</dbReference>
<evidence type="ECO:0000259" key="9">
    <source>
        <dbReference type="Pfam" id="PF13089"/>
    </source>
</evidence>
<dbReference type="NCBIfam" id="NF003921">
    <property type="entry name" value="PRK05443.2-2"/>
    <property type="match status" value="1"/>
</dbReference>
<evidence type="ECO:0000256" key="5">
    <source>
        <dbReference type="ARBA" id="ARBA00022840"/>
    </source>
</evidence>
<dbReference type="SUPFAM" id="SSF140356">
    <property type="entry name" value="PPK N-terminal domain-like"/>
    <property type="match status" value="1"/>
</dbReference>
<proteinExistence type="inferred from homology"/>
<evidence type="ECO:0000256" key="7">
    <source>
        <dbReference type="RuleBase" id="RU003800"/>
    </source>
</evidence>
<dbReference type="SUPFAM" id="SSF143724">
    <property type="entry name" value="PHP14-like"/>
    <property type="match status" value="1"/>
</dbReference>
<evidence type="ECO:0000256" key="1">
    <source>
        <dbReference type="ARBA" id="ARBA00022553"/>
    </source>
</evidence>
<feature type="binding site" evidence="6">
    <location>
        <position position="570"/>
    </location>
    <ligand>
        <name>ATP</name>
        <dbReference type="ChEBI" id="CHEBI:30616"/>
    </ligand>
</feature>
<dbReference type="Pfam" id="PF02503">
    <property type="entry name" value="PP_kinase"/>
    <property type="match status" value="1"/>
</dbReference>
<feature type="domain" description="Polyphosphate kinase C-terminal" evidence="11">
    <location>
        <begin position="338"/>
        <end position="501"/>
    </location>
</feature>
<dbReference type="HAMAP" id="MF_00347">
    <property type="entry name" value="Polyphosphate_kinase"/>
    <property type="match status" value="1"/>
</dbReference>
<dbReference type="EC" id="2.7.4.1" evidence="6 7"/>
<evidence type="ECO:0000256" key="3">
    <source>
        <dbReference type="ARBA" id="ARBA00022741"/>
    </source>
</evidence>
<dbReference type="NCBIfam" id="NF003920">
    <property type="entry name" value="PRK05443.2-1"/>
    <property type="match status" value="1"/>
</dbReference>
<name>A0ABP7VM50_9BACI</name>
<feature type="active site" description="Phosphohistidine intermediate" evidence="6">
    <location>
        <position position="441"/>
    </location>
</feature>
<comment type="cofactor">
    <cofactor evidence="6">
        <name>Mg(2+)</name>
        <dbReference type="ChEBI" id="CHEBI:18420"/>
    </cofactor>
</comment>
<dbReference type="InterPro" id="IPR025200">
    <property type="entry name" value="PPK_C_dom2"/>
</dbReference>
<accession>A0ABP7VM50</accession>
<evidence type="ECO:0000256" key="4">
    <source>
        <dbReference type="ARBA" id="ARBA00022777"/>
    </source>
</evidence>
<evidence type="ECO:0000313" key="13">
    <source>
        <dbReference type="Proteomes" id="UP001501734"/>
    </source>
</evidence>
<comment type="function">
    <text evidence="6 7">Catalyzes the reversible transfer of the terminal phosphate of ATP to form a long-chain polyphosphate (polyP).</text>
</comment>
<keyword evidence="6" id="KW-0479">Metal-binding</keyword>
<evidence type="ECO:0000259" key="8">
    <source>
        <dbReference type="Pfam" id="PF02503"/>
    </source>
</evidence>
<dbReference type="Gene3D" id="3.30.1840.10">
    <property type="entry name" value="Polyphosphate kinase middle domain"/>
    <property type="match status" value="1"/>
</dbReference>
<dbReference type="PANTHER" id="PTHR30218">
    <property type="entry name" value="POLYPHOSPHATE KINASE"/>
    <property type="match status" value="1"/>
</dbReference>
<dbReference type="PIRSF" id="PIRSF015589">
    <property type="entry name" value="PP_kinase"/>
    <property type="match status" value="1"/>
</dbReference>
<dbReference type="Pfam" id="PF13089">
    <property type="entry name" value="PP_kinase_N"/>
    <property type="match status" value="1"/>
</dbReference>
<feature type="domain" description="Polyphosphate kinase middle" evidence="8">
    <location>
        <begin position="132"/>
        <end position="306"/>
    </location>
</feature>
<dbReference type="InterPro" id="IPR003414">
    <property type="entry name" value="PP_kinase"/>
</dbReference>
<gene>
    <name evidence="6" type="primary">ppk</name>
    <name evidence="12" type="ORF">GCM10022410_15050</name>
</gene>
<evidence type="ECO:0000259" key="10">
    <source>
        <dbReference type="Pfam" id="PF13090"/>
    </source>
</evidence>
<dbReference type="Pfam" id="PF13090">
    <property type="entry name" value="PP_kinase_C"/>
    <property type="match status" value="1"/>
</dbReference>
<feature type="binding site" evidence="6">
    <location>
        <position position="598"/>
    </location>
    <ligand>
        <name>ATP</name>
        <dbReference type="ChEBI" id="CHEBI:30616"/>
    </ligand>
</feature>
<sequence>MEQRTIEALSYDKPNYFNNREISWLRFNQRVLEESINPNNPILERLRFISIFSSNLDEFFMVRVAGLKDQMRANFNQPDNKAGMTTVEQLAAISQLNHQLVDYQHELYQQQTDHLKTEGIYIKSIEQLTEVQKSWLKSYFSEHIFPILTPIAIHLYQPFPLLANRSLNIAVRLNASADEQDKLTIVQVPELITRTIQVGDSNEFVFLEDLIIYYISLLFPDQEIKSTTVFRITRNADMTIHEEDARDLLVAIESELHKREWGAVVRLEVVEEHADQNVIEFLKRIFDIQEDDIYLQSVPLDFTFLDHFYHQIKTGFPDLIYQEVQPQLTSEIIHNKSILDQILKHDLLLHHPYQSFETTIKLLAEAARDPNVLAIKQTLYRASKRSSIIKSLEKAALAGKQVTVLVELKARFDEKNNVHWAKKLERAGCHVIYGISGLKTHSKICLIVRKGEAKIERFVHLSTGNYNEQTATLYTDLSLISAREELVRDATHFFNYLSGATNLPQLNALSVAPDLMLNDFLALIDNEIEHQEQFGTGRIIAKMNALTDKSIILKLYQASQAGVKIDLIVRGICCLKPGIPGVSEQIRVHSIVGRFLEHSRVYYFYNNGAEKYYLSSADWMTRNLQRRIELLFPILQTNHQTRIKQILELSLKDNTNRRIQDSDGLYESVKPEQNKPMINSQILFQQFANEKND</sequence>
<keyword evidence="6" id="KW-0460">Magnesium</keyword>
<dbReference type="PANTHER" id="PTHR30218:SF0">
    <property type="entry name" value="POLYPHOSPHATE KINASE"/>
    <property type="match status" value="1"/>
</dbReference>
<dbReference type="NCBIfam" id="NF003918">
    <property type="entry name" value="PRK05443.1-2"/>
    <property type="match status" value="1"/>
</dbReference>
<comment type="similarity">
    <text evidence="6 7">Belongs to the polyphosphate kinase 1 (PPK1) family.</text>
</comment>
<keyword evidence="1 6" id="KW-0597">Phosphoprotein</keyword>
<feature type="binding site" evidence="6">
    <location>
        <position position="411"/>
    </location>
    <ligand>
        <name>Mg(2+)</name>
        <dbReference type="ChEBI" id="CHEBI:18420"/>
    </ligand>
</feature>
<feature type="binding site" evidence="6">
    <location>
        <position position="381"/>
    </location>
    <ligand>
        <name>Mg(2+)</name>
        <dbReference type="ChEBI" id="CHEBI:18420"/>
    </ligand>
</feature>
<evidence type="ECO:0000256" key="2">
    <source>
        <dbReference type="ARBA" id="ARBA00022679"/>
    </source>
</evidence>
<dbReference type="SUPFAM" id="SSF56024">
    <property type="entry name" value="Phospholipase D/nuclease"/>
    <property type="match status" value="2"/>
</dbReference>
<dbReference type="RefSeq" id="WP_344911847.1">
    <property type="nucleotide sequence ID" value="NZ_BAABDL010000078.1"/>
</dbReference>
<dbReference type="Proteomes" id="UP001501734">
    <property type="component" value="Unassembled WGS sequence"/>
</dbReference>
<feature type="binding site" evidence="6">
    <location>
        <position position="55"/>
    </location>
    <ligand>
        <name>ATP</name>
        <dbReference type="ChEBI" id="CHEBI:30616"/>
    </ligand>
</feature>
<comment type="caution">
    <text evidence="12">The sequence shown here is derived from an EMBL/GenBank/DDBJ whole genome shotgun (WGS) entry which is preliminary data.</text>
</comment>
<dbReference type="CDD" id="cd09165">
    <property type="entry name" value="PLDc_PaPPK1_C1_like"/>
    <property type="match status" value="1"/>
</dbReference>
<dbReference type="NCBIfam" id="TIGR03705">
    <property type="entry name" value="poly_P_kin"/>
    <property type="match status" value="1"/>
</dbReference>
<dbReference type="InterPro" id="IPR024953">
    <property type="entry name" value="PP_kinase_middle"/>
</dbReference>
<organism evidence="12 13">
    <name type="scientific">Amphibacillus indicireducens</name>
    <dbReference type="NCBI Taxonomy" id="1076330"/>
    <lineage>
        <taxon>Bacteria</taxon>
        <taxon>Bacillati</taxon>
        <taxon>Bacillota</taxon>
        <taxon>Bacilli</taxon>
        <taxon>Bacillales</taxon>
        <taxon>Bacillaceae</taxon>
        <taxon>Amphibacillus</taxon>
    </lineage>
</organism>
<dbReference type="InterPro" id="IPR036832">
    <property type="entry name" value="PPK_N_dom_sf"/>
</dbReference>
<dbReference type="CDD" id="cd09168">
    <property type="entry name" value="PLDc_PaPPK1_C2_like"/>
    <property type="match status" value="1"/>
</dbReference>
<keyword evidence="2 6" id="KW-0808">Transferase</keyword>
<reference evidence="13" key="1">
    <citation type="journal article" date="2019" name="Int. J. Syst. Evol. Microbiol.">
        <title>The Global Catalogue of Microorganisms (GCM) 10K type strain sequencing project: providing services to taxonomists for standard genome sequencing and annotation.</title>
        <authorList>
            <consortium name="The Broad Institute Genomics Platform"/>
            <consortium name="The Broad Institute Genome Sequencing Center for Infectious Disease"/>
            <person name="Wu L."/>
            <person name="Ma J."/>
        </authorList>
    </citation>
    <scope>NUCLEOTIDE SEQUENCE [LARGE SCALE GENOMIC DNA]</scope>
    <source>
        <strain evidence="13">JCM 17250</strain>
    </source>
</reference>
<evidence type="ECO:0000313" key="12">
    <source>
        <dbReference type="EMBL" id="GAA4070251.1"/>
    </source>
</evidence>
<feature type="binding site" evidence="6">
    <location>
        <position position="474"/>
    </location>
    <ligand>
        <name>ATP</name>
        <dbReference type="ChEBI" id="CHEBI:30616"/>
    </ligand>
</feature>
<evidence type="ECO:0000259" key="11">
    <source>
        <dbReference type="Pfam" id="PF17941"/>
    </source>
</evidence>
<keyword evidence="4 6" id="KW-0418">Kinase</keyword>
<keyword evidence="13" id="KW-1185">Reference proteome</keyword>
<protein>
    <recommendedName>
        <fullName evidence="6 7">Polyphosphate kinase</fullName>
        <ecNumber evidence="6 7">2.7.4.1</ecNumber>
    </recommendedName>
    <alternativeName>
        <fullName evidence="6">ATP-polyphosphate phosphotransferase</fullName>
    </alternativeName>
    <alternativeName>
        <fullName evidence="6">Polyphosphoric acid kinase</fullName>
    </alternativeName>
</protein>
<dbReference type="EMBL" id="BAABDL010000078">
    <property type="protein sequence ID" value="GAA4070251.1"/>
    <property type="molecule type" value="Genomic_DNA"/>
</dbReference>
<keyword evidence="3 6" id="KW-0547">Nucleotide-binding</keyword>
<comment type="PTM">
    <text evidence="6 7">An intermediate of this reaction is the autophosphorylated ppk in which a phosphate is covalently linked to a histidine residue through a N-P bond.</text>
</comment>
<dbReference type="InterPro" id="IPR025198">
    <property type="entry name" value="PPK_N_dom"/>
</dbReference>
<evidence type="ECO:0000256" key="6">
    <source>
        <dbReference type="HAMAP-Rule" id="MF_00347"/>
    </source>
</evidence>
<dbReference type="InterPro" id="IPR041108">
    <property type="entry name" value="PP_kinase_C_1"/>
</dbReference>
<feature type="domain" description="Polyphosphate kinase N-terminal" evidence="9">
    <location>
        <begin position="17"/>
        <end position="122"/>
    </location>
</feature>
<dbReference type="NCBIfam" id="NF003917">
    <property type="entry name" value="PRK05443.1-1"/>
    <property type="match status" value="1"/>
</dbReference>
<dbReference type="Pfam" id="PF17941">
    <property type="entry name" value="PP_kinase_C_1"/>
    <property type="match status" value="1"/>
</dbReference>
<dbReference type="Gene3D" id="1.20.58.310">
    <property type="entry name" value="Polyphosphate kinase N-terminal domain"/>
    <property type="match status" value="1"/>
</dbReference>
<dbReference type="GO" id="GO:0016301">
    <property type="term" value="F:kinase activity"/>
    <property type="evidence" value="ECO:0007669"/>
    <property type="project" value="UniProtKB-KW"/>
</dbReference>